<dbReference type="EMBL" id="MNBE01000716">
    <property type="protein sequence ID" value="OKO94689.1"/>
    <property type="molecule type" value="Genomic_DNA"/>
</dbReference>
<organism evidence="1 2">
    <name type="scientific">Penicillium subrubescens</name>
    <dbReference type="NCBI Taxonomy" id="1316194"/>
    <lineage>
        <taxon>Eukaryota</taxon>
        <taxon>Fungi</taxon>
        <taxon>Dikarya</taxon>
        <taxon>Ascomycota</taxon>
        <taxon>Pezizomycotina</taxon>
        <taxon>Eurotiomycetes</taxon>
        <taxon>Eurotiomycetidae</taxon>
        <taxon>Eurotiales</taxon>
        <taxon>Aspergillaceae</taxon>
        <taxon>Penicillium</taxon>
    </lineage>
</organism>
<dbReference type="Proteomes" id="UP000186955">
    <property type="component" value="Unassembled WGS sequence"/>
</dbReference>
<evidence type="ECO:0000313" key="1">
    <source>
        <dbReference type="EMBL" id="OKO94689.1"/>
    </source>
</evidence>
<keyword evidence="2" id="KW-1185">Reference proteome</keyword>
<protein>
    <submittedName>
        <fullName evidence="1">Uncharacterized protein</fullName>
    </submittedName>
</protein>
<name>A0A1Q5T362_9EURO</name>
<comment type="caution">
    <text evidence="1">The sequence shown here is derived from an EMBL/GenBank/DDBJ whole genome shotgun (WGS) entry which is preliminary data.</text>
</comment>
<proteinExistence type="predicted"/>
<sequence>MTTSHDTDVSEDDSLMAQANEQLERELLQKRFNLDRQSFQPFLEDHGDHLSIVVPDQNLADQPAERENRRALGFIQYEKKTGRITIANACMQLPINALAMGFSTKDVHGAHDHLVGRHGEGLKLAALVLSRNRYNVSIAASGCNWRFDMHADTASVSCTVAPSQKIKSIEWTDPALDMASLRYHVGRDVAVVIGATRAKSSRPVAPDAFLNWLRLTTMDIRGLTCPSGIISTPHGDLILDPQLRVQLYHNGITLANSTVGGAFLFAYNFAYSSTCRDRGRLASWRDAARQVQQIWEEALRKQVDTILPLLVDLLRKHARSADAEMIGPHLEPSAARQIWQYLLRESADKEFFYSERSNDQTANTIRDSLRKRPARLPDTLWHILRAHCPIRTVEEEQQELFKDAKPCIVPDTTFARAVDRALRACFALLKFTDHIQVVYVRGSAGKVDAYFDKGQGVLKLHRRWLDFACTHHQSFCRPWSPSNLADTNAPFFCGHVVEELLVRSIASMFKTHPTARPAEMRFMRQIGRRLRYLPHSIKLKPYPEGILVSWEDNETESFRTLSPSGPDYHVMLHDDNCANAETALLHDKADWVIQGMGTKIYTEYTPN</sequence>
<reference evidence="1 2" key="1">
    <citation type="submission" date="2016-10" db="EMBL/GenBank/DDBJ databases">
        <title>Genome sequence of the ascomycete fungus Penicillium subrubescens.</title>
        <authorList>
            <person name="De Vries R.P."/>
            <person name="Peng M."/>
            <person name="Dilokpimol A."/>
            <person name="Hilden K."/>
            <person name="Makela M.R."/>
            <person name="Grigoriev I."/>
            <person name="Riley R."/>
            <person name="Granchi Z."/>
        </authorList>
    </citation>
    <scope>NUCLEOTIDE SEQUENCE [LARGE SCALE GENOMIC DNA]</scope>
    <source>
        <strain evidence="1 2">CBS 132785</strain>
    </source>
</reference>
<dbReference type="AlphaFoldDB" id="A0A1Q5T362"/>
<evidence type="ECO:0000313" key="2">
    <source>
        <dbReference type="Proteomes" id="UP000186955"/>
    </source>
</evidence>
<accession>A0A1Q5T362</accession>
<gene>
    <name evidence="1" type="ORF">PENSUB_11527</name>
</gene>